<evidence type="ECO:0000256" key="1">
    <source>
        <dbReference type="ARBA" id="ARBA00000707"/>
    </source>
</evidence>
<dbReference type="EC" id="3.4.19.12" evidence="3"/>
<dbReference type="GO" id="GO:0005829">
    <property type="term" value="C:cytosol"/>
    <property type="evidence" value="ECO:0007669"/>
    <property type="project" value="TreeGrafter"/>
</dbReference>
<dbReference type="HOGENOM" id="CLU_424009_0_0_1"/>
<keyword evidence="4" id="KW-0645">Protease</keyword>
<keyword evidence="7" id="KW-0788">Thiol protease</keyword>
<dbReference type="InterPro" id="IPR028889">
    <property type="entry name" value="USP"/>
</dbReference>
<sequence length="646" mass="72051">METAYERRDTRSSRPLSPRDLLQILGAKHGQYLDFRQQDAHELLRQLLDAMDMEEKDEIKRQTQTSREATQPSENPACDTPSETQFQSFVEMIFGGALRSFILCEGCRQINSTDEACMDLSLSLKPDEKARKRDLLIQFVQKFVKAPSKAGRPSPAKDGSKLLAPSPLPAIHVHHIETPTPRSQSVPPGSPFAGNLHPVDVTDAPKRRIYSQVYLTGSLSHENGALFINASVCFDSDIPQNGPVSLDSDSSVRGRDLFRRSLLPTGADSGPENVTLVEGVVSSSRLSEDKGSAEDRSRRKRMEAFINAVFNNTIPSSHHPNDEEKPSLLSGPSADPTHPALGSIRWPNKDSGLLDGLRRFTSVDVLEGENAFACKNCWEESQRRRHQPVQGSNEFREPVMDLNGGSRPATFTTMQTNPKEQRPNPSREPSQDHLEPAFGKTGREDSSSSTIHGEYAHPSSSSSHNTAPGAQREQTSSDSNQTVRTRALKRYLIASPPAILVVHLKRFQQITRSQMAIFGNLRKIDDYVDYPEILDITEFLAPQKVDFGLEEDDGKHHSLPQEHHQGKVLYRLYAVVVHLGNMLGGHYIAYAAAPGQSSTARKDIPSRHPPIHDNRSWYFVSDTSVRQCSRDEAMQGKAYICFYQRI</sequence>
<evidence type="ECO:0000313" key="11">
    <source>
        <dbReference type="Proteomes" id="UP000054248"/>
    </source>
</evidence>
<dbReference type="Gene3D" id="3.90.70.10">
    <property type="entry name" value="Cysteine proteinases"/>
    <property type="match status" value="2"/>
</dbReference>
<dbReference type="PROSITE" id="PS50235">
    <property type="entry name" value="USP_3"/>
    <property type="match status" value="1"/>
</dbReference>
<dbReference type="Pfam" id="PF00443">
    <property type="entry name" value="UCH"/>
    <property type="match status" value="1"/>
</dbReference>
<organism evidence="10 11">
    <name type="scientific">Tulasnella calospora MUT 4182</name>
    <dbReference type="NCBI Taxonomy" id="1051891"/>
    <lineage>
        <taxon>Eukaryota</taxon>
        <taxon>Fungi</taxon>
        <taxon>Dikarya</taxon>
        <taxon>Basidiomycota</taxon>
        <taxon>Agaricomycotina</taxon>
        <taxon>Agaricomycetes</taxon>
        <taxon>Cantharellales</taxon>
        <taxon>Tulasnellaceae</taxon>
        <taxon>Tulasnella</taxon>
    </lineage>
</organism>
<dbReference type="AlphaFoldDB" id="A0A0C3LD46"/>
<protein>
    <recommendedName>
        <fullName evidence="3">ubiquitinyl hydrolase 1</fullName>
        <ecNumber evidence="3">3.4.19.12</ecNumber>
    </recommendedName>
</protein>
<evidence type="ECO:0000259" key="9">
    <source>
        <dbReference type="PROSITE" id="PS50235"/>
    </source>
</evidence>
<dbReference type="InterPro" id="IPR018200">
    <property type="entry name" value="USP_CS"/>
</dbReference>
<evidence type="ECO:0000256" key="4">
    <source>
        <dbReference type="ARBA" id="ARBA00022670"/>
    </source>
</evidence>
<feature type="region of interest" description="Disordered" evidence="8">
    <location>
        <begin position="380"/>
        <end position="482"/>
    </location>
</feature>
<dbReference type="PROSITE" id="PS00973">
    <property type="entry name" value="USP_2"/>
    <property type="match status" value="1"/>
</dbReference>
<dbReference type="PANTHER" id="PTHR24006:SF888">
    <property type="entry name" value="UBIQUITIN CARBOXYL-TERMINAL HYDROLASE 30"/>
    <property type="match status" value="1"/>
</dbReference>
<proteinExistence type="inferred from homology"/>
<feature type="region of interest" description="Disordered" evidence="8">
    <location>
        <begin position="311"/>
        <end position="348"/>
    </location>
</feature>
<comment type="similarity">
    <text evidence="2">Belongs to the peptidase C19 family.</text>
</comment>
<name>A0A0C3LD46_9AGAM</name>
<reference evidence="10 11" key="1">
    <citation type="submission" date="2014-04" db="EMBL/GenBank/DDBJ databases">
        <authorList>
            <consortium name="DOE Joint Genome Institute"/>
            <person name="Kuo A."/>
            <person name="Girlanda M."/>
            <person name="Perotto S."/>
            <person name="Kohler A."/>
            <person name="Nagy L.G."/>
            <person name="Floudas D."/>
            <person name="Copeland A."/>
            <person name="Barry K.W."/>
            <person name="Cichocki N."/>
            <person name="Veneault-Fourrey C."/>
            <person name="LaButti K."/>
            <person name="Lindquist E.A."/>
            <person name="Lipzen A."/>
            <person name="Lundell T."/>
            <person name="Morin E."/>
            <person name="Murat C."/>
            <person name="Sun H."/>
            <person name="Tunlid A."/>
            <person name="Henrissat B."/>
            <person name="Grigoriev I.V."/>
            <person name="Hibbett D.S."/>
            <person name="Martin F."/>
            <person name="Nordberg H.P."/>
            <person name="Cantor M.N."/>
            <person name="Hua S.X."/>
        </authorList>
    </citation>
    <scope>NUCLEOTIDE SEQUENCE [LARGE SCALE GENOMIC DNA]</scope>
    <source>
        <strain evidence="10 11">MUT 4182</strain>
    </source>
</reference>
<dbReference type="Proteomes" id="UP000054248">
    <property type="component" value="Unassembled WGS sequence"/>
</dbReference>
<dbReference type="InterPro" id="IPR038765">
    <property type="entry name" value="Papain-like_cys_pep_sf"/>
</dbReference>
<comment type="catalytic activity">
    <reaction evidence="1">
        <text>Thiol-dependent hydrolysis of ester, thioester, amide, peptide and isopeptide bonds formed by the C-terminal Gly of ubiquitin (a 76-residue protein attached to proteins as an intracellular targeting signal).</text>
        <dbReference type="EC" id="3.4.19.12"/>
    </reaction>
</comment>
<dbReference type="GO" id="GO:0016579">
    <property type="term" value="P:protein deubiquitination"/>
    <property type="evidence" value="ECO:0007669"/>
    <property type="project" value="InterPro"/>
</dbReference>
<evidence type="ECO:0000256" key="3">
    <source>
        <dbReference type="ARBA" id="ARBA00012759"/>
    </source>
</evidence>
<dbReference type="InterPro" id="IPR050164">
    <property type="entry name" value="Peptidase_C19"/>
</dbReference>
<evidence type="ECO:0000256" key="6">
    <source>
        <dbReference type="ARBA" id="ARBA00022801"/>
    </source>
</evidence>
<dbReference type="GO" id="GO:0005634">
    <property type="term" value="C:nucleus"/>
    <property type="evidence" value="ECO:0007669"/>
    <property type="project" value="TreeGrafter"/>
</dbReference>
<dbReference type="GO" id="GO:0004843">
    <property type="term" value="F:cysteine-type deubiquitinase activity"/>
    <property type="evidence" value="ECO:0007669"/>
    <property type="project" value="UniProtKB-EC"/>
</dbReference>
<reference evidence="11" key="2">
    <citation type="submission" date="2015-01" db="EMBL/GenBank/DDBJ databases">
        <title>Evolutionary Origins and Diversification of the Mycorrhizal Mutualists.</title>
        <authorList>
            <consortium name="DOE Joint Genome Institute"/>
            <consortium name="Mycorrhizal Genomics Consortium"/>
            <person name="Kohler A."/>
            <person name="Kuo A."/>
            <person name="Nagy L.G."/>
            <person name="Floudas D."/>
            <person name="Copeland A."/>
            <person name="Barry K.W."/>
            <person name="Cichocki N."/>
            <person name="Veneault-Fourrey C."/>
            <person name="LaButti K."/>
            <person name="Lindquist E.A."/>
            <person name="Lipzen A."/>
            <person name="Lundell T."/>
            <person name="Morin E."/>
            <person name="Murat C."/>
            <person name="Riley R."/>
            <person name="Ohm R."/>
            <person name="Sun H."/>
            <person name="Tunlid A."/>
            <person name="Henrissat B."/>
            <person name="Grigoriev I.V."/>
            <person name="Hibbett D.S."/>
            <person name="Martin F."/>
        </authorList>
    </citation>
    <scope>NUCLEOTIDE SEQUENCE [LARGE SCALE GENOMIC DNA]</scope>
    <source>
        <strain evidence="11">MUT 4182</strain>
    </source>
</reference>
<dbReference type="STRING" id="1051891.A0A0C3LD46"/>
<dbReference type="GO" id="GO:0006508">
    <property type="term" value="P:proteolysis"/>
    <property type="evidence" value="ECO:0007669"/>
    <property type="project" value="UniProtKB-KW"/>
</dbReference>
<evidence type="ECO:0000313" key="10">
    <source>
        <dbReference type="EMBL" id="KIO31823.1"/>
    </source>
</evidence>
<dbReference type="PANTHER" id="PTHR24006">
    <property type="entry name" value="UBIQUITIN CARBOXYL-TERMINAL HYDROLASE"/>
    <property type="match status" value="1"/>
</dbReference>
<keyword evidence="6" id="KW-0378">Hydrolase</keyword>
<feature type="compositionally biased region" description="Polar residues" evidence="8">
    <location>
        <begin position="409"/>
        <end position="428"/>
    </location>
</feature>
<evidence type="ECO:0000256" key="2">
    <source>
        <dbReference type="ARBA" id="ARBA00009085"/>
    </source>
</evidence>
<keyword evidence="11" id="KW-1185">Reference proteome</keyword>
<dbReference type="InterPro" id="IPR001394">
    <property type="entry name" value="Peptidase_C19_UCH"/>
</dbReference>
<evidence type="ECO:0000256" key="5">
    <source>
        <dbReference type="ARBA" id="ARBA00022786"/>
    </source>
</evidence>
<dbReference type="OrthoDB" id="420187at2759"/>
<feature type="compositionally biased region" description="Polar residues" evidence="8">
    <location>
        <begin position="62"/>
        <end position="74"/>
    </location>
</feature>
<feature type="compositionally biased region" description="Basic and acidic residues" evidence="8">
    <location>
        <begin position="429"/>
        <end position="446"/>
    </location>
</feature>
<feature type="compositionally biased region" description="Polar residues" evidence="8">
    <location>
        <begin position="458"/>
        <end position="482"/>
    </location>
</feature>
<dbReference type="EMBL" id="KN822959">
    <property type="protein sequence ID" value="KIO31823.1"/>
    <property type="molecule type" value="Genomic_DNA"/>
</dbReference>
<accession>A0A0C3LD46</accession>
<evidence type="ECO:0000256" key="8">
    <source>
        <dbReference type="SAM" id="MobiDB-lite"/>
    </source>
</evidence>
<keyword evidence="5" id="KW-0833">Ubl conjugation pathway</keyword>
<evidence type="ECO:0000256" key="7">
    <source>
        <dbReference type="ARBA" id="ARBA00022807"/>
    </source>
</evidence>
<feature type="domain" description="USP" evidence="9">
    <location>
        <begin position="1"/>
        <end position="646"/>
    </location>
</feature>
<feature type="region of interest" description="Disordered" evidence="8">
    <location>
        <begin position="56"/>
        <end position="81"/>
    </location>
</feature>
<dbReference type="SUPFAM" id="SSF54001">
    <property type="entry name" value="Cysteine proteinases"/>
    <property type="match status" value="1"/>
</dbReference>
<gene>
    <name evidence="10" type="ORF">M407DRAFT_19097</name>
</gene>